<keyword evidence="1" id="KW-0812">Transmembrane</keyword>
<organism evidence="2 3">
    <name type="scientific">Botrimarina colliarenosi</name>
    <dbReference type="NCBI Taxonomy" id="2528001"/>
    <lineage>
        <taxon>Bacteria</taxon>
        <taxon>Pseudomonadati</taxon>
        <taxon>Planctomycetota</taxon>
        <taxon>Planctomycetia</taxon>
        <taxon>Pirellulales</taxon>
        <taxon>Lacipirellulaceae</taxon>
        <taxon>Botrimarina</taxon>
    </lineage>
</organism>
<dbReference type="AlphaFoldDB" id="A0A5C6AEZ8"/>
<protein>
    <submittedName>
        <fullName evidence="2">Type II secretion system protein F</fullName>
    </submittedName>
</protein>
<dbReference type="InterPro" id="IPR003004">
    <property type="entry name" value="GspF/PilC"/>
</dbReference>
<keyword evidence="1" id="KW-0472">Membrane</keyword>
<dbReference type="PANTHER" id="PTHR30012:SF0">
    <property type="entry name" value="TYPE II SECRETION SYSTEM PROTEIN F-RELATED"/>
    <property type="match status" value="1"/>
</dbReference>
<keyword evidence="3" id="KW-1185">Reference proteome</keyword>
<accession>A0A5C6AEZ8</accession>
<keyword evidence="1" id="KW-1133">Transmembrane helix</keyword>
<proteinExistence type="predicted"/>
<evidence type="ECO:0000256" key="1">
    <source>
        <dbReference type="SAM" id="Phobius"/>
    </source>
</evidence>
<name>A0A5C6AEZ8_9BACT</name>
<evidence type="ECO:0000313" key="2">
    <source>
        <dbReference type="EMBL" id="TWT97987.1"/>
    </source>
</evidence>
<reference evidence="2 3" key="1">
    <citation type="submission" date="2019-02" db="EMBL/GenBank/DDBJ databases">
        <title>Deep-cultivation of Planctomycetes and their phenomic and genomic characterization uncovers novel biology.</title>
        <authorList>
            <person name="Wiegand S."/>
            <person name="Jogler M."/>
            <person name="Boedeker C."/>
            <person name="Pinto D."/>
            <person name="Vollmers J."/>
            <person name="Rivas-Marin E."/>
            <person name="Kohn T."/>
            <person name="Peeters S.H."/>
            <person name="Heuer A."/>
            <person name="Rast P."/>
            <person name="Oberbeckmann S."/>
            <person name="Bunk B."/>
            <person name="Jeske O."/>
            <person name="Meyerdierks A."/>
            <person name="Storesund J.E."/>
            <person name="Kallscheuer N."/>
            <person name="Luecker S."/>
            <person name="Lage O.M."/>
            <person name="Pohl T."/>
            <person name="Merkel B.J."/>
            <person name="Hornburger P."/>
            <person name="Mueller R.-W."/>
            <person name="Bruemmer F."/>
            <person name="Labrenz M."/>
            <person name="Spormann A.M."/>
            <person name="Op Den Camp H."/>
            <person name="Overmann J."/>
            <person name="Amann R."/>
            <person name="Jetten M.S.M."/>
            <person name="Mascher T."/>
            <person name="Medema M.H."/>
            <person name="Devos D.P."/>
            <person name="Kaster A.-K."/>
            <person name="Ovreas L."/>
            <person name="Rohde M."/>
            <person name="Galperin M.Y."/>
            <person name="Jogler C."/>
        </authorList>
    </citation>
    <scope>NUCLEOTIDE SEQUENCE [LARGE SCALE GENOMIC DNA]</scope>
    <source>
        <strain evidence="2 3">Pla108</strain>
    </source>
</reference>
<dbReference type="RefSeq" id="WP_146444875.1">
    <property type="nucleotide sequence ID" value="NZ_SJPR01000002.1"/>
</dbReference>
<dbReference type="PRINTS" id="PR00812">
    <property type="entry name" value="BCTERIALGSPF"/>
</dbReference>
<gene>
    <name evidence="2" type="primary">epsF_3</name>
    <name evidence="2" type="ORF">Pla108_21420</name>
</gene>
<sequence>MPRFDYQATNDAGAPQRGVIDAAGVAEAVTQLESRGLVVRSIAIAADPLGEAEGPLTEAVKRLLASNDQLVEPLHAYLKESPPSKRRTELKRIAELIATGEEKPAVAAALAEPTAWGSLLASVSAEPGDDESLFARFIEREQPSITLRRRRRLASLYPVAVAALCLAILWPLSLFVLPAFQEIFNDFGLDLPVVTELVLATGRFLTSGRAVTLLTWLTLVAYVGWVFRGSLSRWFSPVTDRIVCFWRGGALGAARLTAQMADLLEAGAPVADAVRIAGRHVYAADKNPGAKRAAWLAREPSRQHLAVSPTCSLDFAVAAEMNDTARVRLLRELSACHNERSAAASSWAEGVAGPVTIVVLGIIVGGVVLALFLPLVKLIEGLT</sequence>
<comment type="caution">
    <text evidence="2">The sequence shown here is derived from an EMBL/GenBank/DDBJ whole genome shotgun (WGS) entry which is preliminary data.</text>
</comment>
<feature type="transmembrane region" description="Helical" evidence="1">
    <location>
        <begin position="355"/>
        <end position="376"/>
    </location>
</feature>
<feature type="transmembrane region" description="Helical" evidence="1">
    <location>
        <begin position="156"/>
        <end position="180"/>
    </location>
</feature>
<dbReference type="PANTHER" id="PTHR30012">
    <property type="entry name" value="GENERAL SECRETION PATHWAY PROTEIN"/>
    <property type="match status" value="1"/>
</dbReference>
<dbReference type="EMBL" id="SJPR01000002">
    <property type="protein sequence ID" value="TWT97987.1"/>
    <property type="molecule type" value="Genomic_DNA"/>
</dbReference>
<dbReference type="Proteomes" id="UP000317421">
    <property type="component" value="Unassembled WGS sequence"/>
</dbReference>
<dbReference type="OrthoDB" id="257324at2"/>
<feature type="transmembrane region" description="Helical" evidence="1">
    <location>
        <begin position="210"/>
        <end position="227"/>
    </location>
</feature>
<evidence type="ECO:0000313" key="3">
    <source>
        <dbReference type="Proteomes" id="UP000317421"/>
    </source>
</evidence>